<name>A0A345T0M7_9ACTN</name>
<evidence type="ECO:0000313" key="1">
    <source>
        <dbReference type="EMBL" id="AXI79532.1"/>
    </source>
</evidence>
<accession>A0A345T0M7</accession>
<organism evidence="1 2">
    <name type="scientific">Peterkaempfera bronchialis</name>
    <dbReference type="NCBI Taxonomy" id="2126346"/>
    <lineage>
        <taxon>Bacteria</taxon>
        <taxon>Bacillati</taxon>
        <taxon>Actinomycetota</taxon>
        <taxon>Actinomycetes</taxon>
        <taxon>Kitasatosporales</taxon>
        <taxon>Streptomycetaceae</taxon>
        <taxon>Peterkaempfera</taxon>
    </lineage>
</organism>
<dbReference type="Gene3D" id="1.10.287.1060">
    <property type="entry name" value="ESAT-6-like"/>
    <property type="match status" value="1"/>
</dbReference>
<dbReference type="OrthoDB" id="3387628at2"/>
<evidence type="ECO:0008006" key="3">
    <source>
        <dbReference type="Google" id="ProtNLM"/>
    </source>
</evidence>
<dbReference type="Proteomes" id="UP000249340">
    <property type="component" value="Chromosome"/>
</dbReference>
<sequence length="98" mass="11421">MDQQLHVDLECLQECWDELAKVAGRLDPLMDDLHRGFRQVGEEWSGAASERFAQYFQEWYSSSDLLLRSLQHLRSVLGTAHFNYSAARDANLRMWCAE</sequence>
<dbReference type="RefSeq" id="WP_111490169.1">
    <property type="nucleotide sequence ID" value="NZ_CP031264.1"/>
</dbReference>
<dbReference type="InterPro" id="IPR036689">
    <property type="entry name" value="ESAT-6-like_sf"/>
</dbReference>
<protein>
    <recommendedName>
        <fullName evidence="3">ESAT-6-like protein</fullName>
    </recommendedName>
</protein>
<evidence type="ECO:0000313" key="2">
    <source>
        <dbReference type="Proteomes" id="UP000249340"/>
    </source>
</evidence>
<dbReference type="AlphaFoldDB" id="A0A345T0M7"/>
<dbReference type="Pfam" id="PF06013">
    <property type="entry name" value="WXG100"/>
    <property type="match status" value="1"/>
</dbReference>
<dbReference type="EMBL" id="CP031264">
    <property type="protein sequence ID" value="AXI79532.1"/>
    <property type="molecule type" value="Genomic_DNA"/>
</dbReference>
<keyword evidence="2" id="KW-1185">Reference proteome</keyword>
<dbReference type="InterPro" id="IPR010310">
    <property type="entry name" value="T7SS_ESAT-6-like"/>
</dbReference>
<gene>
    <name evidence="1" type="ORF">C7M71_021080</name>
</gene>
<reference evidence="2" key="1">
    <citation type="submission" date="2018-07" db="EMBL/GenBank/DDBJ databases">
        <title>Streptacidiphilus bronchialis DSM 106435 chromosome.</title>
        <authorList>
            <person name="Batra D."/>
            <person name="Gulvik C.A."/>
        </authorList>
    </citation>
    <scope>NUCLEOTIDE SEQUENCE [LARGE SCALE GENOMIC DNA]</scope>
    <source>
        <strain evidence="2">DSM 106435</strain>
    </source>
</reference>
<dbReference type="KEGG" id="stri:C7M71_021080"/>
<dbReference type="SUPFAM" id="SSF140453">
    <property type="entry name" value="EsxAB dimer-like"/>
    <property type="match status" value="1"/>
</dbReference>
<proteinExistence type="predicted"/>